<comment type="similarity">
    <text evidence="2">Belongs to the GSP K family.</text>
</comment>
<keyword evidence="6 10" id="KW-0812">Transmembrane</keyword>
<reference evidence="13" key="1">
    <citation type="journal article" date="2019" name="Int. J. Syst. Evol. Microbiol.">
        <title>The Global Catalogue of Microorganisms (GCM) 10K type strain sequencing project: providing services to taxonomists for standard genome sequencing and annotation.</title>
        <authorList>
            <consortium name="The Broad Institute Genomics Platform"/>
            <consortium name="The Broad Institute Genome Sequencing Center for Infectious Disease"/>
            <person name="Wu L."/>
            <person name="Ma J."/>
        </authorList>
    </citation>
    <scope>NUCLEOTIDE SEQUENCE [LARGE SCALE GENOMIC DNA]</scope>
    <source>
        <strain evidence="13">JCM 15134</strain>
    </source>
</reference>
<dbReference type="Proteomes" id="UP001499915">
    <property type="component" value="Unassembled WGS sequence"/>
</dbReference>
<evidence type="ECO:0000256" key="2">
    <source>
        <dbReference type="ARBA" id="ARBA00007246"/>
    </source>
</evidence>
<evidence type="ECO:0000313" key="13">
    <source>
        <dbReference type="Proteomes" id="UP001499915"/>
    </source>
</evidence>
<dbReference type="Pfam" id="PF21687">
    <property type="entry name" value="T2SSK_1st"/>
    <property type="match status" value="1"/>
</dbReference>
<dbReference type="Gene3D" id="1.10.40.60">
    <property type="entry name" value="EpsJ-like"/>
    <property type="match status" value="1"/>
</dbReference>
<evidence type="ECO:0000256" key="10">
    <source>
        <dbReference type="SAM" id="Phobius"/>
    </source>
</evidence>
<feature type="domain" description="T2SS protein K first SAM-like" evidence="11">
    <location>
        <begin position="110"/>
        <end position="198"/>
    </location>
</feature>
<keyword evidence="4" id="KW-1003">Cell membrane</keyword>
<evidence type="ECO:0000259" key="11">
    <source>
        <dbReference type="Pfam" id="PF21687"/>
    </source>
</evidence>
<accession>A0ABP3TBM9</accession>
<comment type="subcellular location">
    <subcellularLocation>
        <location evidence="1">Cell inner membrane</location>
    </subcellularLocation>
</comment>
<dbReference type="InterPro" id="IPR005628">
    <property type="entry name" value="GspK"/>
</dbReference>
<dbReference type="PANTHER" id="PTHR38831">
    <property type="entry name" value="TYPE II SECRETION SYSTEM PROTEIN K"/>
    <property type="match status" value="1"/>
</dbReference>
<dbReference type="InterPro" id="IPR038072">
    <property type="entry name" value="GspK_central_sf"/>
</dbReference>
<evidence type="ECO:0000256" key="4">
    <source>
        <dbReference type="ARBA" id="ARBA00022475"/>
    </source>
</evidence>
<dbReference type="InterPro" id="IPR049031">
    <property type="entry name" value="T2SSK_SAM-like_1st"/>
</dbReference>
<comment type="caution">
    <text evidence="12">The sequence shown here is derived from an EMBL/GenBank/DDBJ whole genome shotgun (WGS) entry which is preliminary data.</text>
</comment>
<evidence type="ECO:0000256" key="1">
    <source>
        <dbReference type="ARBA" id="ARBA00004533"/>
    </source>
</evidence>
<sequence>MASESGRPVELGVVLVTVLWVLVLLSLIATNLSFGGRSFARQTLNTEQGVKGALAAQAGITWAQWSLLQPSPTGEGQGYWLADGVMHQMQVGEAEVSVALYDESGKLDINAVPTELLDALLEPVVEESSARAELVAAIEDWRDTDDLVRLNGAEEDEYLKAGRTEGPANRPFRELNELAEVLGMTERIYRHIQPHLTVATRARTLNPQVASFEVLMTLPNASEGVVQRYIEERRSAWESGLPLPELPFDATPYVDARRAGQFYLVVTEANIGPYTQIRQGARIQRRGNTTRLLREQILLPDKQAPEETEGES</sequence>
<proteinExistence type="inferred from homology"/>
<keyword evidence="7" id="KW-0653">Protein transport</keyword>
<evidence type="ECO:0000256" key="9">
    <source>
        <dbReference type="ARBA" id="ARBA00023136"/>
    </source>
</evidence>
<keyword evidence="8 10" id="KW-1133">Transmembrane helix</keyword>
<keyword evidence="3" id="KW-0813">Transport</keyword>
<evidence type="ECO:0000256" key="8">
    <source>
        <dbReference type="ARBA" id="ARBA00022989"/>
    </source>
</evidence>
<evidence type="ECO:0000256" key="6">
    <source>
        <dbReference type="ARBA" id="ARBA00022692"/>
    </source>
</evidence>
<dbReference type="EMBL" id="BAAAET010000002">
    <property type="protein sequence ID" value="GAA0691495.1"/>
    <property type="molecule type" value="Genomic_DNA"/>
</dbReference>
<evidence type="ECO:0000256" key="5">
    <source>
        <dbReference type="ARBA" id="ARBA00022519"/>
    </source>
</evidence>
<dbReference type="SUPFAM" id="SSF158544">
    <property type="entry name" value="GspK insert domain-like"/>
    <property type="match status" value="1"/>
</dbReference>
<name>A0ABP3TBM9_9GAMM</name>
<feature type="transmembrane region" description="Helical" evidence="10">
    <location>
        <begin position="12"/>
        <end position="34"/>
    </location>
</feature>
<evidence type="ECO:0000313" key="12">
    <source>
        <dbReference type="EMBL" id="GAA0691495.1"/>
    </source>
</evidence>
<evidence type="ECO:0000256" key="7">
    <source>
        <dbReference type="ARBA" id="ARBA00022927"/>
    </source>
</evidence>
<keyword evidence="5" id="KW-0997">Cell inner membrane</keyword>
<gene>
    <name evidence="12" type="ORF">GCM10009104_18010</name>
</gene>
<evidence type="ECO:0000256" key="3">
    <source>
        <dbReference type="ARBA" id="ARBA00022448"/>
    </source>
</evidence>
<protein>
    <recommendedName>
        <fullName evidence="11">T2SS protein K first SAM-like domain-containing protein</fullName>
    </recommendedName>
</protein>
<keyword evidence="9 10" id="KW-0472">Membrane</keyword>
<keyword evidence="13" id="KW-1185">Reference proteome</keyword>
<dbReference type="PANTHER" id="PTHR38831:SF2">
    <property type="entry name" value="TYPE II SECRETION SYSTEM PROTEIN K"/>
    <property type="match status" value="1"/>
</dbReference>
<organism evidence="12 13">
    <name type="scientific">Marinobacterium maritimum</name>
    <dbReference type="NCBI Taxonomy" id="500162"/>
    <lineage>
        <taxon>Bacteria</taxon>
        <taxon>Pseudomonadati</taxon>
        <taxon>Pseudomonadota</taxon>
        <taxon>Gammaproteobacteria</taxon>
        <taxon>Oceanospirillales</taxon>
        <taxon>Oceanospirillaceae</taxon>
        <taxon>Marinobacterium</taxon>
    </lineage>
</organism>